<dbReference type="Pfam" id="PF08722">
    <property type="entry name" value="Tn7_TnsA-like_N"/>
    <property type="match status" value="1"/>
</dbReference>
<evidence type="ECO:0000313" key="3">
    <source>
        <dbReference type="EMBL" id="AZS76129.1"/>
    </source>
</evidence>
<dbReference type="Gene3D" id="1.10.10.10">
    <property type="entry name" value="Winged helix-like DNA-binding domain superfamily/Winged helix DNA-binding domain"/>
    <property type="match status" value="1"/>
</dbReference>
<evidence type="ECO:0000313" key="4">
    <source>
        <dbReference type="Proteomes" id="UP000275579"/>
    </source>
</evidence>
<accession>A0A3Q9K7R8</accession>
<dbReference type="EMBL" id="CP029042">
    <property type="protein sequence ID" value="AZS76129.1"/>
    <property type="molecule type" value="Genomic_DNA"/>
</dbReference>
<evidence type="ECO:0000259" key="2">
    <source>
        <dbReference type="Pfam" id="PF08722"/>
    </source>
</evidence>
<evidence type="ECO:0000256" key="1">
    <source>
        <dbReference type="SAM" id="MobiDB-lite"/>
    </source>
</evidence>
<gene>
    <name evidence="3" type="ORF">DDE74_39495</name>
</gene>
<dbReference type="Proteomes" id="UP000275579">
    <property type="component" value="Chromosome"/>
</dbReference>
<dbReference type="SUPFAM" id="SSF88659">
    <property type="entry name" value="Sigma3 and sigma4 domains of RNA polymerase sigma factors"/>
    <property type="match status" value="1"/>
</dbReference>
<protein>
    <recommendedName>
        <fullName evidence="2">TnsA endonuclease N-terminal domain-containing protein</fullName>
    </recommendedName>
</protein>
<dbReference type="InterPro" id="IPR013324">
    <property type="entry name" value="RNA_pol_sigma_r3/r4-like"/>
</dbReference>
<dbReference type="InterPro" id="IPR014833">
    <property type="entry name" value="TnsA_N"/>
</dbReference>
<dbReference type="InterPro" id="IPR036388">
    <property type="entry name" value="WH-like_DNA-bd_sf"/>
</dbReference>
<sequence length="600" mass="67794">MDGTPESRHGHGWSEAEDATLVDGVREGLDQQQLADRLGRSPASILYRLEQFVLPAASDDSDPLEWLRVRLAGDPAYAWRNVRDERLHERHQRRRHNRRRTSSTSPTTAAVDKVLNDWQKTTGHTLRPERREAFRTRHAAQDLATVAAPVRRATAERLWQKDARLLLDDWLLESLCPGASDLPADWSAFTEHDANTVLILRELVAAAVAEIPSERDREVMSRRLGQHDQPAQTLRQVGEALGRTGERARQLQERALRYMARSRAPASRRLGTLLAELSGIDVTPSDTEPSSGERLFDLAEILLPALDPRYAVPLLARLAGAAKEHADNLGAEVTIVRKQRDAAARREAARQGRVDRATQRWAALAEDITWFEPPQQLPPAPEELNALRDANKDDEYSGTWYCPKLNREVAYESRIERRMIQLLSFAQQVAYYQEQPLDISYQFAGKQYTYYPDLLVATTDGRCLLIEVKPVFEMAIAINIAKYRAVEEFCREKGWGLLTTDGARTRKHLENRSTDPRLEAALSTALTEHEELTWPQVHAAIGSIPLDAMDLAALILQHGWTWHTRPYRLRATGTTSSNRPTKPAASGSHYRWRTVDPANG</sequence>
<reference evidence="3 4" key="1">
    <citation type="submission" date="2018-04" db="EMBL/GenBank/DDBJ databases">
        <title>Complete genome sequences of Streptomyces lydicus strain WYEC and characterization of antagonistic properties of biological control agents.</title>
        <authorList>
            <person name="Mariita R.M."/>
            <person name="Sello J.K."/>
        </authorList>
    </citation>
    <scope>NUCLEOTIDE SEQUENCE [LARGE SCALE GENOMIC DNA]</scope>
    <source>
        <strain evidence="3 4">WYEC 108</strain>
    </source>
</reference>
<feature type="domain" description="TnsA endonuclease N-terminal" evidence="2">
    <location>
        <begin position="428"/>
        <end position="496"/>
    </location>
</feature>
<name>A0A3Q9K7R8_9ACTN</name>
<organism evidence="3 4">
    <name type="scientific">Streptomyces lydicus</name>
    <dbReference type="NCBI Taxonomy" id="47763"/>
    <lineage>
        <taxon>Bacteria</taxon>
        <taxon>Bacillati</taxon>
        <taxon>Actinomycetota</taxon>
        <taxon>Actinomycetes</taxon>
        <taxon>Kitasatosporales</taxon>
        <taxon>Streptomycetaceae</taxon>
        <taxon>Streptomyces</taxon>
    </lineage>
</organism>
<proteinExistence type="predicted"/>
<feature type="region of interest" description="Disordered" evidence="1">
    <location>
        <begin position="571"/>
        <end position="600"/>
    </location>
</feature>
<dbReference type="AlphaFoldDB" id="A0A3Q9K7R8"/>